<dbReference type="InterPro" id="IPR036526">
    <property type="entry name" value="C-N_Hydrolase_sf"/>
</dbReference>
<organism evidence="3 4">
    <name type="scientific">Gnomoniopsis smithogilvyi</name>
    <dbReference type="NCBI Taxonomy" id="1191159"/>
    <lineage>
        <taxon>Eukaryota</taxon>
        <taxon>Fungi</taxon>
        <taxon>Dikarya</taxon>
        <taxon>Ascomycota</taxon>
        <taxon>Pezizomycotina</taxon>
        <taxon>Sordariomycetes</taxon>
        <taxon>Sordariomycetidae</taxon>
        <taxon>Diaporthales</taxon>
        <taxon>Gnomoniaceae</taxon>
        <taxon>Gnomoniopsis</taxon>
    </lineage>
</organism>
<dbReference type="CDD" id="cd07197">
    <property type="entry name" value="nitrilase"/>
    <property type="match status" value="1"/>
</dbReference>
<evidence type="ECO:0000259" key="2">
    <source>
        <dbReference type="PROSITE" id="PS50263"/>
    </source>
</evidence>
<dbReference type="InterPro" id="IPR003010">
    <property type="entry name" value="C-N_Hydrolase"/>
</dbReference>
<dbReference type="OrthoDB" id="412018at2759"/>
<evidence type="ECO:0000313" key="3">
    <source>
        <dbReference type="EMBL" id="KAJ4393130.1"/>
    </source>
</evidence>
<proteinExistence type="predicted"/>
<feature type="domain" description="CN hydrolase" evidence="2">
    <location>
        <begin position="5"/>
        <end position="282"/>
    </location>
</feature>
<evidence type="ECO:0000313" key="4">
    <source>
        <dbReference type="Proteomes" id="UP001140453"/>
    </source>
</evidence>
<dbReference type="PROSITE" id="PS50263">
    <property type="entry name" value="CN_HYDROLASE"/>
    <property type="match status" value="1"/>
</dbReference>
<dbReference type="AlphaFoldDB" id="A0A9W9CXK4"/>
<dbReference type="GO" id="GO:0016811">
    <property type="term" value="F:hydrolase activity, acting on carbon-nitrogen (but not peptide) bonds, in linear amides"/>
    <property type="evidence" value="ECO:0007669"/>
    <property type="project" value="TreeGrafter"/>
</dbReference>
<evidence type="ECO:0000256" key="1">
    <source>
        <dbReference type="ARBA" id="ARBA00022801"/>
    </source>
</evidence>
<dbReference type="SUPFAM" id="SSF56317">
    <property type="entry name" value="Carbon-nitrogen hydrolase"/>
    <property type="match status" value="1"/>
</dbReference>
<reference evidence="3" key="1">
    <citation type="submission" date="2022-10" db="EMBL/GenBank/DDBJ databases">
        <title>Tapping the CABI collections for fungal endophytes: first genome assemblies for Collariella, Neodidymelliopsis, Ascochyta clinopodiicola, Didymella pomorum, Didymosphaeria variabile, Neocosmospora piperis and Neocucurbitaria cava.</title>
        <authorList>
            <person name="Hill R."/>
        </authorList>
    </citation>
    <scope>NUCLEOTIDE SEQUENCE</scope>
    <source>
        <strain evidence="3">IMI 355082</strain>
    </source>
</reference>
<dbReference type="PANTHER" id="PTHR43674">
    <property type="entry name" value="NITRILASE C965.09-RELATED"/>
    <property type="match status" value="1"/>
</dbReference>
<accession>A0A9W9CXK4</accession>
<dbReference type="PANTHER" id="PTHR43674:SF16">
    <property type="entry name" value="CARBON-NITROGEN FAMILY, PUTATIVE (AFU_ORTHOLOGUE AFUA_5G02350)-RELATED"/>
    <property type="match status" value="1"/>
</dbReference>
<keyword evidence="1" id="KW-0378">Hydrolase</keyword>
<dbReference type="Proteomes" id="UP001140453">
    <property type="component" value="Unassembled WGS sequence"/>
</dbReference>
<dbReference type="EMBL" id="JAPEVB010000002">
    <property type="protein sequence ID" value="KAJ4393130.1"/>
    <property type="molecule type" value="Genomic_DNA"/>
</dbReference>
<sequence length="317" mass="35096">MAPTYKFALIQMQPKPIDPAANFAQAEAYIRKAAAAGCHLAILPEYHLTSWVPQHPDFVLSCAESEKYLSRYQALARELNISIVPGTICESHAATEHAPEPEDERVREILHGKELRNMAHFIAAGTGDLAGSYQKKNLWHPERPHLSPGRHEPHTAFDTPLRNADGSPVRAGLLVCWDLAFPEAFRALIADGAQLIVIPSYWLITDMDEVGLALNPDSEKVFLDSAVVSRAFENTACVAFCNKGGCSQVAMPIQGKLKVLEQEGSRELGLDEDGVSYVEVDLDVLKIAEENYKVRSDMKGKGWHYGYELVKDEEGEK</sequence>
<dbReference type="InterPro" id="IPR050345">
    <property type="entry name" value="Aliph_Amidase/BUP"/>
</dbReference>
<dbReference type="Gene3D" id="3.60.110.10">
    <property type="entry name" value="Carbon-nitrogen hydrolase"/>
    <property type="match status" value="1"/>
</dbReference>
<protein>
    <recommendedName>
        <fullName evidence="2">CN hydrolase domain-containing protein</fullName>
    </recommendedName>
</protein>
<gene>
    <name evidence="3" type="ORF">N0V93_002337</name>
</gene>
<keyword evidence="4" id="KW-1185">Reference proteome</keyword>
<dbReference type="Pfam" id="PF00795">
    <property type="entry name" value="CN_hydrolase"/>
    <property type="match status" value="1"/>
</dbReference>
<comment type="caution">
    <text evidence="3">The sequence shown here is derived from an EMBL/GenBank/DDBJ whole genome shotgun (WGS) entry which is preliminary data.</text>
</comment>
<name>A0A9W9CXK4_9PEZI</name>